<keyword evidence="1" id="KW-0812">Transmembrane</keyword>
<evidence type="ECO:0000256" key="1">
    <source>
        <dbReference type="SAM" id="Phobius"/>
    </source>
</evidence>
<gene>
    <name evidence="2" type="ORF">DSM112329_00759</name>
</gene>
<evidence type="ECO:0000313" key="2">
    <source>
        <dbReference type="EMBL" id="XAY03933.1"/>
    </source>
</evidence>
<feature type="transmembrane region" description="Helical" evidence="1">
    <location>
        <begin position="133"/>
        <end position="154"/>
    </location>
</feature>
<organism evidence="2">
    <name type="scientific">Paraconexibacter sp. AEG42_29</name>
    <dbReference type="NCBI Taxonomy" id="2997339"/>
    <lineage>
        <taxon>Bacteria</taxon>
        <taxon>Bacillati</taxon>
        <taxon>Actinomycetota</taxon>
        <taxon>Thermoleophilia</taxon>
        <taxon>Solirubrobacterales</taxon>
        <taxon>Paraconexibacteraceae</taxon>
        <taxon>Paraconexibacter</taxon>
    </lineage>
</organism>
<name>A0AAU7AQQ0_9ACTN</name>
<dbReference type="RefSeq" id="WP_354700480.1">
    <property type="nucleotide sequence ID" value="NZ_CP114014.1"/>
</dbReference>
<dbReference type="KEGG" id="parq:DSM112329_00759"/>
<dbReference type="AlphaFoldDB" id="A0AAU7AQQ0"/>
<feature type="transmembrane region" description="Helical" evidence="1">
    <location>
        <begin position="160"/>
        <end position="182"/>
    </location>
</feature>
<reference evidence="2" key="1">
    <citation type="submission" date="2022-12" db="EMBL/GenBank/DDBJ databases">
        <title>Paraconexibacter alkalitolerans sp. nov. and Baekduia alba sp. nov., isolated from soil and emended description of the genera Paraconexibacter (Chun et al., 2020) and Baekduia (An et al., 2020).</title>
        <authorList>
            <person name="Vieira S."/>
            <person name="Huber K.J."/>
            <person name="Geppert A."/>
            <person name="Wolf J."/>
            <person name="Neumann-Schaal M."/>
            <person name="Muesken M."/>
            <person name="Overmann J."/>
        </authorList>
    </citation>
    <scope>NUCLEOTIDE SEQUENCE</scope>
    <source>
        <strain evidence="2">AEG42_29</strain>
    </source>
</reference>
<keyword evidence="1" id="KW-1133">Transmembrane helix</keyword>
<keyword evidence="1" id="KW-0472">Membrane</keyword>
<sequence length="198" mass="20195">MTELRISPSHRTPDATPIACSLDARDYAERLAQMTALGAEALIDSRRDGAHAELRFTAVPGGRDRVAAIAAAEEECCAFLHMKVVDEPNEVKLTIDGPADAAVVIEDLVDAFRGPERPLRTSRVPVKVVGKSGAAVAGASVLMVLCCAVGPAVLGAVAGAMIGGWFGIAAAVLVAVGVGLGVQRRKGASGTGSCSCSC</sequence>
<protein>
    <submittedName>
        <fullName evidence="2">Uncharacterized protein</fullName>
    </submittedName>
</protein>
<proteinExistence type="predicted"/>
<accession>A0AAU7AQQ0</accession>
<dbReference type="EMBL" id="CP114014">
    <property type="protein sequence ID" value="XAY03933.1"/>
    <property type="molecule type" value="Genomic_DNA"/>
</dbReference>